<accession>A0AAW2FGI6</accession>
<proteinExistence type="predicted"/>
<dbReference type="AlphaFoldDB" id="A0AAW2FGI6"/>
<gene>
    <name evidence="2" type="ORF">PUN28_011707</name>
</gene>
<feature type="region of interest" description="Disordered" evidence="1">
    <location>
        <begin position="180"/>
        <end position="203"/>
    </location>
</feature>
<name>A0AAW2FGI6_9HYME</name>
<reference evidence="2 3" key="1">
    <citation type="submission" date="2023-03" db="EMBL/GenBank/DDBJ databases">
        <title>High recombination rates correlate with genetic variation in Cardiocondyla obscurior ants.</title>
        <authorList>
            <person name="Errbii M."/>
        </authorList>
    </citation>
    <scope>NUCLEOTIDE SEQUENCE [LARGE SCALE GENOMIC DNA]</scope>
    <source>
        <strain evidence="2">Alpha-2009</strain>
        <tissue evidence="2">Whole body</tissue>
    </source>
</reference>
<sequence>MERQVYYKLKRKLCIYPETRKKEKKKNAFHHREIIAKMICSSSVKASPIILVSGKKSRKFRMKDTASSLRNIHEDSTGSLNENECNKTDARTFLSTTNARFPRQFPRPPTKQWSKIQQLSAPMKGGRYCTENHEKQFVATNAGDCNSNAASFNIGIKREPPVDISARQKQEALLSHYRKMKRPVSRPETARGKRRRFKSRMPSKRWARRKCMSRFKIFREANGPRLRRIVEMIRPRGKKLRPKLLKCGQFISNKGEFSLQSKNSSCSHYCLTKVSTTETMNYPTKMDKNRVIRYQYLEEITCKKHH</sequence>
<dbReference type="Proteomes" id="UP001430953">
    <property type="component" value="Unassembled WGS sequence"/>
</dbReference>
<organism evidence="2 3">
    <name type="scientific">Cardiocondyla obscurior</name>
    <dbReference type="NCBI Taxonomy" id="286306"/>
    <lineage>
        <taxon>Eukaryota</taxon>
        <taxon>Metazoa</taxon>
        <taxon>Ecdysozoa</taxon>
        <taxon>Arthropoda</taxon>
        <taxon>Hexapoda</taxon>
        <taxon>Insecta</taxon>
        <taxon>Pterygota</taxon>
        <taxon>Neoptera</taxon>
        <taxon>Endopterygota</taxon>
        <taxon>Hymenoptera</taxon>
        <taxon>Apocrita</taxon>
        <taxon>Aculeata</taxon>
        <taxon>Formicoidea</taxon>
        <taxon>Formicidae</taxon>
        <taxon>Myrmicinae</taxon>
        <taxon>Cardiocondyla</taxon>
    </lineage>
</organism>
<comment type="caution">
    <text evidence="2">The sequence shown here is derived from an EMBL/GenBank/DDBJ whole genome shotgun (WGS) entry which is preliminary data.</text>
</comment>
<protein>
    <submittedName>
        <fullName evidence="2">Uncharacterized protein</fullName>
    </submittedName>
</protein>
<evidence type="ECO:0000256" key="1">
    <source>
        <dbReference type="SAM" id="MobiDB-lite"/>
    </source>
</evidence>
<dbReference type="EMBL" id="JADYXP020000011">
    <property type="protein sequence ID" value="KAL0114588.1"/>
    <property type="molecule type" value="Genomic_DNA"/>
</dbReference>
<evidence type="ECO:0000313" key="2">
    <source>
        <dbReference type="EMBL" id="KAL0114588.1"/>
    </source>
</evidence>
<keyword evidence="3" id="KW-1185">Reference proteome</keyword>
<feature type="compositionally biased region" description="Basic residues" evidence="1">
    <location>
        <begin position="192"/>
        <end position="203"/>
    </location>
</feature>
<evidence type="ECO:0000313" key="3">
    <source>
        <dbReference type="Proteomes" id="UP001430953"/>
    </source>
</evidence>